<gene>
    <name evidence="2" type="ORF">SYMBAF_09795</name>
</gene>
<evidence type="ECO:0000313" key="2">
    <source>
        <dbReference type="EMBL" id="QLH63164.1"/>
    </source>
</evidence>
<dbReference type="RefSeq" id="WP_040264845.1">
    <property type="nucleotide sequence ID" value="NZ_CP050855.1"/>
</dbReference>
<proteinExistence type="predicted"/>
<name>A0A068Z107_9GAMM</name>
<accession>A0A068Z107</accession>
<sequence>MESKKLNSIIKVYIINLPEHKDRLELMTKQMESLDIPFEIIVGFDGEKIKDEEMFIFRRDISCAVTKGEVGCALSHLKAYRKLIDSNNEVALVIEDDVIIPSNLKNIINEIVNRNDDEKKLVTLLSKVNKYINKPVYELSNGQGVFRTIDAAFAHGYIINRSAARKLLEKLLPVWCVADQWTLFYQMGFIKLHATIPAVLNTHPDFECITTITGRELESTKACKKKSWLEMKNSTPIICKVKKFLWSVFIKPFVKIVKCQPE</sequence>
<reference evidence="2 3" key="1">
    <citation type="journal article" date="2014" name="Genome Announc.">
        <title>Whole-Genome Sequence of Serratia symbiotica Strain CWBI-2.3T, a Free-Living Symbiont of the Black Bean Aphid Aphis fabae.</title>
        <authorList>
            <person name="Foray V."/>
            <person name="Grigorescu A.S."/>
            <person name="Sabri A."/>
            <person name="Haubruge E."/>
            <person name="Lognay G."/>
            <person name="Francis F."/>
            <person name="Fauconnier M.L."/>
            <person name="Hance T."/>
            <person name="Thonart P."/>
        </authorList>
    </citation>
    <scope>NUCLEOTIDE SEQUENCE [LARGE SCALE GENOMIC DNA]</scope>
    <source>
        <strain evidence="2">CWBI-2.3</strain>
    </source>
</reference>
<feature type="domain" description="Glycosyl transferase family 25" evidence="1">
    <location>
        <begin position="10"/>
        <end position="173"/>
    </location>
</feature>
<dbReference type="GO" id="GO:0016740">
    <property type="term" value="F:transferase activity"/>
    <property type="evidence" value="ECO:0007669"/>
    <property type="project" value="UniProtKB-KW"/>
</dbReference>
<keyword evidence="2" id="KW-0808">Transferase</keyword>
<dbReference type="CDD" id="cd06532">
    <property type="entry name" value="Glyco_transf_25"/>
    <property type="match status" value="1"/>
</dbReference>
<dbReference type="Proteomes" id="UP000042738">
    <property type="component" value="Chromosome"/>
</dbReference>
<dbReference type="Pfam" id="PF01755">
    <property type="entry name" value="Glyco_transf_25"/>
    <property type="match status" value="1"/>
</dbReference>
<protein>
    <submittedName>
        <fullName evidence="2">Glycosyltransferase family 25 protein</fullName>
    </submittedName>
</protein>
<dbReference type="STRING" id="138074.SYMBAF_20027"/>
<dbReference type="AlphaFoldDB" id="A0A068Z107"/>
<evidence type="ECO:0000313" key="3">
    <source>
        <dbReference type="Proteomes" id="UP000042738"/>
    </source>
</evidence>
<evidence type="ECO:0000259" key="1">
    <source>
        <dbReference type="Pfam" id="PF01755"/>
    </source>
</evidence>
<dbReference type="GeneID" id="93736786"/>
<organism evidence="2 3">
    <name type="scientific">Serratia symbiotica</name>
    <dbReference type="NCBI Taxonomy" id="138074"/>
    <lineage>
        <taxon>Bacteria</taxon>
        <taxon>Pseudomonadati</taxon>
        <taxon>Pseudomonadota</taxon>
        <taxon>Gammaproteobacteria</taxon>
        <taxon>Enterobacterales</taxon>
        <taxon>Yersiniaceae</taxon>
        <taxon>Serratia</taxon>
    </lineage>
</organism>
<dbReference type="InterPro" id="IPR002654">
    <property type="entry name" value="Glyco_trans_25"/>
</dbReference>
<dbReference type="EMBL" id="CP050855">
    <property type="protein sequence ID" value="QLH63164.1"/>
    <property type="molecule type" value="Genomic_DNA"/>
</dbReference>